<evidence type="ECO:0000256" key="1">
    <source>
        <dbReference type="SAM" id="MobiDB-lite"/>
    </source>
</evidence>
<proteinExistence type="predicted"/>
<dbReference type="EnsemblMetazoa" id="ACOM029958-RA">
    <property type="protein sequence ID" value="ACOM029958-PA.1"/>
    <property type="gene ID" value="ACOM029958"/>
</dbReference>
<organism evidence="2">
    <name type="scientific">Anopheles coluzzii</name>
    <name type="common">African malaria mosquito</name>
    <dbReference type="NCBI Taxonomy" id="1518534"/>
    <lineage>
        <taxon>Eukaryota</taxon>
        <taxon>Metazoa</taxon>
        <taxon>Ecdysozoa</taxon>
        <taxon>Arthropoda</taxon>
        <taxon>Hexapoda</taxon>
        <taxon>Insecta</taxon>
        <taxon>Pterygota</taxon>
        <taxon>Neoptera</taxon>
        <taxon>Endopterygota</taxon>
        <taxon>Diptera</taxon>
        <taxon>Nematocera</taxon>
        <taxon>Culicoidea</taxon>
        <taxon>Culicidae</taxon>
        <taxon>Anophelinae</taxon>
        <taxon>Anopheles</taxon>
    </lineage>
</organism>
<protein>
    <submittedName>
        <fullName evidence="2">Uncharacterized protein</fullName>
    </submittedName>
</protein>
<sequence length="103" mass="11097">MSRQRRDMHSTTGGSDRGSSRDNTGMVSDRGSWGMGSGQDGSVRGGQISAMVSVRWVGGMDGCRWPRSNWVSGRKSSVWPAPRKHSSLRDDGKGENNGNNGDL</sequence>
<reference evidence="2" key="1">
    <citation type="submission" date="2022-08" db="UniProtKB">
        <authorList>
            <consortium name="EnsemblMetazoa"/>
        </authorList>
    </citation>
    <scope>IDENTIFICATION</scope>
</reference>
<feature type="region of interest" description="Disordered" evidence="1">
    <location>
        <begin position="61"/>
        <end position="103"/>
    </location>
</feature>
<accession>A0A8W7PDK5</accession>
<evidence type="ECO:0000313" key="2">
    <source>
        <dbReference type="EnsemblMetazoa" id="ACOM029958-PA.1"/>
    </source>
</evidence>
<name>A0A8W7PDK5_ANOCL</name>
<dbReference type="Proteomes" id="UP000075882">
    <property type="component" value="Unassembled WGS sequence"/>
</dbReference>
<feature type="region of interest" description="Disordered" evidence="1">
    <location>
        <begin position="1"/>
        <end position="46"/>
    </location>
</feature>
<dbReference type="AlphaFoldDB" id="A0A8W7PDK5"/>